<evidence type="ECO:0000313" key="8">
    <source>
        <dbReference type="Proteomes" id="UP000481252"/>
    </source>
</evidence>
<sequence length="233" mass="24991">MLELNDVDTAYGAVPMLRNVVMSVQAGELVCLLGPNGAGKTTTFMTVCGVVRAQRGKVSVMGKDIAVLGTENLASLGVGLVPEGRRLFPGLTVLENLRLGYDAVSARGPNFEPQLEKMCALFPRIRERLRQLAGTLSGGEQAMVALARALIGEPKLVIMDEPSLGLSPKLIGEYFEITQEIHRRGTTILLIEQNAEMGLSIADRGYVLVKGKVAQEGPAKELLSSKVAKSLYL</sequence>
<keyword evidence="4 7" id="KW-0067">ATP-binding</keyword>
<keyword evidence="3" id="KW-0547">Nucleotide-binding</keyword>
<reference evidence="7 8" key="1">
    <citation type="submission" date="2020-02" db="EMBL/GenBank/DDBJ databases">
        <title>Genome sequence of the type strain CGMCC 1.15528 of Mesorhizobium zhangyense.</title>
        <authorList>
            <person name="Gao J."/>
            <person name="Sun J."/>
        </authorList>
    </citation>
    <scope>NUCLEOTIDE SEQUENCE [LARGE SCALE GENOMIC DNA]</scope>
    <source>
        <strain evidence="7 8">CGMCC 1.15528</strain>
    </source>
</reference>
<proteinExistence type="inferred from homology"/>
<dbReference type="InterPro" id="IPR017871">
    <property type="entry name" value="ABC_transporter-like_CS"/>
</dbReference>
<dbReference type="Gene3D" id="3.40.50.300">
    <property type="entry name" value="P-loop containing nucleotide triphosphate hydrolases"/>
    <property type="match status" value="1"/>
</dbReference>
<evidence type="ECO:0000259" key="6">
    <source>
        <dbReference type="PROSITE" id="PS50893"/>
    </source>
</evidence>
<comment type="similarity">
    <text evidence="1">Belongs to the ABC transporter superfamily.</text>
</comment>
<protein>
    <submittedName>
        <fullName evidence="7">ABC transporter ATP-binding protein</fullName>
    </submittedName>
</protein>
<dbReference type="PANTHER" id="PTHR43820:SF4">
    <property type="entry name" value="HIGH-AFFINITY BRANCHED-CHAIN AMINO ACID TRANSPORT ATP-BINDING PROTEIN LIVF"/>
    <property type="match status" value="1"/>
</dbReference>
<organism evidence="7 8">
    <name type="scientific">Mesorhizobium zhangyense</name>
    <dbReference type="NCBI Taxonomy" id="1776730"/>
    <lineage>
        <taxon>Bacteria</taxon>
        <taxon>Pseudomonadati</taxon>
        <taxon>Pseudomonadota</taxon>
        <taxon>Alphaproteobacteria</taxon>
        <taxon>Hyphomicrobiales</taxon>
        <taxon>Phyllobacteriaceae</taxon>
        <taxon>Mesorhizobium</taxon>
    </lineage>
</organism>
<comment type="caution">
    <text evidence="7">The sequence shown here is derived from an EMBL/GenBank/DDBJ whole genome shotgun (WGS) entry which is preliminary data.</text>
</comment>
<dbReference type="PROSITE" id="PS00211">
    <property type="entry name" value="ABC_TRANSPORTER_1"/>
    <property type="match status" value="1"/>
</dbReference>
<dbReference type="GO" id="GO:0015658">
    <property type="term" value="F:branched-chain amino acid transmembrane transporter activity"/>
    <property type="evidence" value="ECO:0007669"/>
    <property type="project" value="TreeGrafter"/>
</dbReference>
<dbReference type="GO" id="GO:0005524">
    <property type="term" value="F:ATP binding"/>
    <property type="evidence" value="ECO:0007669"/>
    <property type="project" value="UniProtKB-KW"/>
</dbReference>
<dbReference type="Pfam" id="PF00005">
    <property type="entry name" value="ABC_tran"/>
    <property type="match status" value="1"/>
</dbReference>
<dbReference type="InterPro" id="IPR027417">
    <property type="entry name" value="P-loop_NTPase"/>
</dbReference>
<keyword evidence="2" id="KW-0813">Transport</keyword>
<dbReference type="RefSeq" id="WP_165117656.1">
    <property type="nucleotide sequence ID" value="NZ_JAAKZG010000004.1"/>
</dbReference>
<dbReference type="GO" id="GO:0015807">
    <property type="term" value="P:L-amino acid transport"/>
    <property type="evidence" value="ECO:0007669"/>
    <property type="project" value="TreeGrafter"/>
</dbReference>
<name>A0A7C9V669_9HYPH</name>
<dbReference type="InterPro" id="IPR052156">
    <property type="entry name" value="BCAA_Transport_ATP-bd_LivF"/>
</dbReference>
<accession>A0A7C9V669</accession>
<keyword evidence="5" id="KW-0029">Amino-acid transport</keyword>
<dbReference type="PANTHER" id="PTHR43820">
    <property type="entry name" value="HIGH-AFFINITY BRANCHED-CHAIN AMINO ACID TRANSPORT ATP-BINDING PROTEIN LIVF"/>
    <property type="match status" value="1"/>
</dbReference>
<dbReference type="InterPro" id="IPR003439">
    <property type="entry name" value="ABC_transporter-like_ATP-bd"/>
</dbReference>
<feature type="domain" description="ABC transporter" evidence="6">
    <location>
        <begin position="2"/>
        <end position="233"/>
    </location>
</feature>
<gene>
    <name evidence="7" type="ORF">G6N74_12265</name>
</gene>
<dbReference type="InterPro" id="IPR003593">
    <property type="entry name" value="AAA+_ATPase"/>
</dbReference>
<dbReference type="SMART" id="SM00382">
    <property type="entry name" value="AAA"/>
    <property type="match status" value="1"/>
</dbReference>
<dbReference type="GO" id="GO:0016887">
    <property type="term" value="F:ATP hydrolysis activity"/>
    <property type="evidence" value="ECO:0007669"/>
    <property type="project" value="InterPro"/>
</dbReference>
<evidence type="ECO:0000256" key="5">
    <source>
        <dbReference type="ARBA" id="ARBA00022970"/>
    </source>
</evidence>
<evidence type="ECO:0000256" key="3">
    <source>
        <dbReference type="ARBA" id="ARBA00022741"/>
    </source>
</evidence>
<dbReference type="EMBL" id="JAAKZG010000004">
    <property type="protein sequence ID" value="NGN41845.1"/>
    <property type="molecule type" value="Genomic_DNA"/>
</dbReference>
<dbReference type="AlphaFoldDB" id="A0A7C9V669"/>
<keyword evidence="8" id="KW-1185">Reference proteome</keyword>
<evidence type="ECO:0000256" key="2">
    <source>
        <dbReference type="ARBA" id="ARBA00022448"/>
    </source>
</evidence>
<dbReference type="CDD" id="cd03224">
    <property type="entry name" value="ABC_TM1139_LivF_branched"/>
    <property type="match status" value="1"/>
</dbReference>
<dbReference type="Proteomes" id="UP000481252">
    <property type="component" value="Unassembled WGS sequence"/>
</dbReference>
<evidence type="ECO:0000256" key="1">
    <source>
        <dbReference type="ARBA" id="ARBA00005417"/>
    </source>
</evidence>
<dbReference type="PROSITE" id="PS50893">
    <property type="entry name" value="ABC_TRANSPORTER_2"/>
    <property type="match status" value="1"/>
</dbReference>
<dbReference type="SUPFAM" id="SSF52540">
    <property type="entry name" value="P-loop containing nucleoside triphosphate hydrolases"/>
    <property type="match status" value="1"/>
</dbReference>
<evidence type="ECO:0000256" key="4">
    <source>
        <dbReference type="ARBA" id="ARBA00022840"/>
    </source>
</evidence>
<evidence type="ECO:0000313" key="7">
    <source>
        <dbReference type="EMBL" id="NGN41845.1"/>
    </source>
</evidence>